<feature type="transmembrane region" description="Helical" evidence="1">
    <location>
        <begin position="241"/>
        <end position="262"/>
    </location>
</feature>
<gene>
    <name evidence="2" type="ORF">LX83_006138</name>
</gene>
<evidence type="ECO:0000313" key="3">
    <source>
        <dbReference type="Proteomes" id="UP001206128"/>
    </source>
</evidence>
<keyword evidence="1" id="KW-1133">Transmembrane helix</keyword>
<protein>
    <submittedName>
        <fullName evidence="2">ABC-type transport system involved in multi-copper enzyme maturation, permease component</fullName>
    </submittedName>
</protein>
<dbReference type="EMBL" id="JAMTCK010000017">
    <property type="protein sequence ID" value="MCP2169254.1"/>
    <property type="molecule type" value="Genomic_DNA"/>
</dbReference>
<dbReference type="Pfam" id="PF12730">
    <property type="entry name" value="ABC2_membrane_4"/>
    <property type="match status" value="1"/>
</dbReference>
<feature type="transmembrane region" description="Helical" evidence="1">
    <location>
        <begin position="70"/>
        <end position="92"/>
    </location>
</feature>
<accession>A0AAE3GL25</accession>
<sequence>MENRSIRWSDVLAAEWLKIRSVRSTRHLLVALVLILVGAAALAWYAASAFDSLTPERRARFVLSPLDQVVALPVQICVAVLGILTIAAEYTTGSIRTSLTAVPRRGRVLAAKALLTAGIALVVGQLTGFGVAVVSRLVVGDRPMGFNTAPLADDVPLLLATGVTTAVVAVVGVGLGTVLRGSVGPVVIVVALLYVVPILAQALPSPVDAWVSALLPGALPGQLVGIANEGHSVYQDMLSPLGALAVLLAYPVAALVPAAVLLRRRDA</sequence>
<organism evidence="2 3">
    <name type="scientific">Goodfellowiella coeruleoviolacea</name>
    <dbReference type="NCBI Taxonomy" id="334858"/>
    <lineage>
        <taxon>Bacteria</taxon>
        <taxon>Bacillati</taxon>
        <taxon>Actinomycetota</taxon>
        <taxon>Actinomycetes</taxon>
        <taxon>Pseudonocardiales</taxon>
        <taxon>Pseudonocardiaceae</taxon>
        <taxon>Goodfellowiella</taxon>
    </lineage>
</organism>
<feature type="transmembrane region" description="Helical" evidence="1">
    <location>
        <begin position="186"/>
        <end position="203"/>
    </location>
</feature>
<name>A0AAE3GL25_9PSEU</name>
<feature type="transmembrane region" description="Helical" evidence="1">
    <location>
        <begin position="113"/>
        <end position="135"/>
    </location>
</feature>
<keyword evidence="3" id="KW-1185">Reference proteome</keyword>
<dbReference type="Proteomes" id="UP001206128">
    <property type="component" value="Unassembled WGS sequence"/>
</dbReference>
<evidence type="ECO:0000256" key="1">
    <source>
        <dbReference type="SAM" id="Phobius"/>
    </source>
</evidence>
<feature type="transmembrane region" description="Helical" evidence="1">
    <location>
        <begin position="155"/>
        <end position="179"/>
    </location>
</feature>
<dbReference type="AlphaFoldDB" id="A0AAE3GL25"/>
<keyword evidence="1" id="KW-0812">Transmembrane</keyword>
<evidence type="ECO:0000313" key="2">
    <source>
        <dbReference type="EMBL" id="MCP2169254.1"/>
    </source>
</evidence>
<feature type="transmembrane region" description="Helical" evidence="1">
    <location>
        <begin position="28"/>
        <end position="50"/>
    </location>
</feature>
<proteinExistence type="predicted"/>
<comment type="caution">
    <text evidence="2">The sequence shown here is derived from an EMBL/GenBank/DDBJ whole genome shotgun (WGS) entry which is preliminary data.</text>
</comment>
<keyword evidence="1" id="KW-0472">Membrane</keyword>
<reference evidence="2" key="1">
    <citation type="submission" date="2022-06" db="EMBL/GenBank/DDBJ databases">
        <title>Genomic Encyclopedia of Archaeal and Bacterial Type Strains, Phase II (KMG-II): from individual species to whole genera.</title>
        <authorList>
            <person name="Goeker M."/>
        </authorList>
    </citation>
    <scope>NUCLEOTIDE SEQUENCE</scope>
    <source>
        <strain evidence="2">DSM 43935</strain>
    </source>
</reference>